<dbReference type="PANTHER" id="PTHR32328:SF0">
    <property type="entry name" value="L-SERYL-TRNA(SEC) SELENIUM TRANSFERASE"/>
    <property type="match status" value="1"/>
</dbReference>
<name>A0ABU9UIK5_9CORY</name>
<keyword evidence="2 8" id="KW-0963">Cytoplasm</keyword>
<sequence>MTDPRRFIPKMDEILQYPAVQDAHHRLAPHSVRAIIDAVLADARSGSLAPSQIEEELATRLDAVQPYSLRHVINATGVIIHTNLGRAPLPPAAVDALVSAASYTDVEMDLDSGLRSRDRGRAAVDAVLAACPGAEDALIVNNGASALLLATAALAPGKEVIISRGELIEIGAGFRLPELIESTATRLREVGATNRTHLADYERAMGEDTGAILKVHPSNFLISGFTSSVSVAELRALTDLPLIVDIGSGLLRPDDALPAEPSASEALRDGADVVLFSGDKLLGGPQAGVLVGAKEAITACKKHPLARAVRIDKLRLNALEASLSTPSNAVQDALHIDPQRHRERTEKVAAAVGGEVVEHAGRVGGGGAPEVPLPGWAVALPEELARPLRLGEPPVVARVNQGRCLVDVRCVPEAQDAELIAALRAVI</sequence>
<evidence type="ECO:0000256" key="2">
    <source>
        <dbReference type="ARBA" id="ARBA00022490"/>
    </source>
</evidence>
<dbReference type="InterPro" id="IPR015421">
    <property type="entry name" value="PyrdxlP-dep_Trfase_major"/>
</dbReference>
<dbReference type="Pfam" id="PF03841">
    <property type="entry name" value="SelA"/>
    <property type="match status" value="1"/>
</dbReference>
<keyword evidence="4 8" id="KW-0663">Pyridoxal phosphate</keyword>
<comment type="similarity">
    <text evidence="7 8">Belongs to the SelA family.</text>
</comment>
<dbReference type="InterPro" id="IPR004534">
    <property type="entry name" value="SelA_trans"/>
</dbReference>
<dbReference type="Pfam" id="PF12390">
    <property type="entry name" value="Se-cys_synth_N"/>
    <property type="match status" value="1"/>
</dbReference>
<comment type="function">
    <text evidence="8">Converts seryl-tRNA(Sec) to selenocysteinyl-tRNA(Sec) required for selenoprotein biosynthesis.</text>
</comment>
<comment type="caution">
    <text evidence="10">The sequence shown here is derived from an EMBL/GenBank/DDBJ whole genome shotgun (WGS) entry which is preliminary data.</text>
</comment>
<dbReference type="Proteomes" id="UP000235104">
    <property type="component" value="Unassembled WGS sequence"/>
</dbReference>
<dbReference type="GO" id="GO:0004125">
    <property type="term" value="F:L-seryl-tRNA(Sec) selenium transferase activity"/>
    <property type="evidence" value="ECO:0007669"/>
    <property type="project" value="UniProtKB-EC"/>
</dbReference>
<comment type="cofactor">
    <cofactor evidence="1 8">
        <name>pyridoxal 5'-phosphate</name>
        <dbReference type="ChEBI" id="CHEBI:597326"/>
    </cofactor>
</comment>
<dbReference type="InterPro" id="IPR015424">
    <property type="entry name" value="PyrdxlP-dep_Trfase"/>
</dbReference>
<dbReference type="Gene3D" id="3.90.1150.180">
    <property type="match status" value="1"/>
</dbReference>
<comment type="pathway">
    <text evidence="8">Aminoacyl-tRNA biosynthesis; selenocysteinyl-tRNA(Sec) biosynthesis; selenocysteinyl-tRNA(Sec) from L-seryl-tRNA(Sec) (bacterial route): step 1/1.</text>
</comment>
<reference evidence="10" key="1">
    <citation type="submission" date="2017-12" db="EMBL/GenBank/DDBJ databases">
        <authorList>
            <person name="Thomas-White K."/>
            <person name="Wolfe A.J."/>
        </authorList>
    </citation>
    <scope>NUCLEOTIDE SEQUENCE</scope>
    <source>
        <strain evidence="10">UMB0043</strain>
    </source>
</reference>
<accession>A0ABU9UIK5</accession>
<comment type="catalytic activity">
    <reaction evidence="8">
        <text>L-seryl-tRNA(Sec) + selenophosphate + H(+) = L-selenocysteinyl-tRNA(Sec) + phosphate</text>
        <dbReference type="Rhea" id="RHEA:22728"/>
        <dbReference type="Rhea" id="RHEA-COMP:9742"/>
        <dbReference type="Rhea" id="RHEA-COMP:9743"/>
        <dbReference type="ChEBI" id="CHEBI:15378"/>
        <dbReference type="ChEBI" id="CHEBI:16144"/>
        <dbReference type="ChEBI" id="CHEBI:43474"/>
        <dbReference type="ChEBI" id="CHEBI:78533"/>
        <dbReference type="ChEBI" id="CHEBI:78573"/>
        <dbReference type="EC" id="2.9.1.1"/>
    </reaction>
</comment>
<protein>
    <recommendedName>
        <fullName evidence="8">L-seryl-tRNA(Sec) selenium transferase</fullName>
        <ecNumber evidence="8">2.9.1.1</ecNumber>
    </recommendedName>
    <alternativeName>
        <fullName evidence="8">Selenocysteine synthase</fullName>
        <shortName evidence="8">Sec synthase</shortName>
    </alternativeName>
    <alternativeName>
        <fullName evidence="8">Selenocysteinyl-tRNA(Sec) synthase</fullName>
    </alternativeName>
</protein>
<dbReference type="Gene3D" id="3.40.640.10">
    <property type="entry name" value="Type I PLP-dependent aspartate aminotransferase-like (Major domain)"/>
    <property type="match status" value="1"/>
</dbReference>
<evidence type="ECO:0000313" key="11">
    <source>
        <dbReference type="Proteomes" id="UP000235104"/>
    </source>
</evidence>
<evidence type="ECO:0000256" key="1">
    <source>
        <dbReference type="ARBA" id="ARBA00001933"/>
    </source>
</evidence>
<dbReference type="InterPro" id="IPR018319">
    <property type="entry name" value="SelA-like"/>
</dbReference>
<keyword evidence="6 8" id="KW-0711">Selenium</keyword>
<keyword evidence="3 8" id="KW-0808">Transferase</keyword>
<keyword evidence="11" id="KW-1185">Reference proteome</keyword>
<evidence type="ECO:0000256" key="6">
    <source>
        <dbReference type="ARBA" id="ARBA00023266"/>
    </source>
</evidence>
<keyword evidence="5 8" id="KW-0648">Protein biosynthesis</keyword>
<evidence type="ECO:0000256" key="8">
    <source>
        <dbReference type="HAMAP-Rule" id="MF_00423"/>
    </source>
</evidence>
<dbReference type="HAMAP" id="MF_00423">
    <property type="entry name" value="SelA"/>
    <property type="match status" value="1"/>
</dbReference>
<dbReference type="RefSeq" id="WP_180952103.1">
    <property type="nucleotide sequence ID" value="NZ_PKHR02000016.1"/>
</dbReference>
<comment type="subcellular location">
    <subcellularLocation>
        <location evidence="8">Cytoplasm</location>
    </subcellularLocation>
</comment>
<evidence type="ECO:0000313" key="10">
    <source>
        <dbReference type="EMBL" id="MEM5986056.1"/>
    </source>
</evidence>
<dbReference type="PANTHER" id="PTHR32328">
    <property type="entry name" value="L-SERYL-TRNA(SEC) SELENIUM TRANSFERASE"/>
    <property type="match status" value="1"/>
</dbReference>
<proteinExistence type="inferred from homology"/>
<dbReference type="EMBL" id="PKHR02000016">
    <property type="protein sequence ID" value="MEM5986056.1"/>
    <property type="molecule type" value="Genomic_DNA"/>
</dbReference>
<evidence type="ECO:0000256" key="5">
    <source>
        <dbReference type="ARBA" id="ARBA00022917"/>
    </source>
</evidence>
<evidence type="ECO:0000256" key="3">
    <source>
        <dbReference type="ARBA" id="ARBA00022679"/>
    </source>
</evidence>
<evidence type="ECO:0000259" key="9">
    <source>
        <dbReference type="Pfam" id="PF12390"/>
    </source>
</evidence>
<organism evidence="10 11">
    <name type="scientific">Corynebacterium hesseae</name>
    <dbReference type="NCBI Taxonomy" id="2913502"/>
    <lineage>
        <taxon>Bacteria</taxon>
        <taxon>Bacillati</taxon>
        <taxon>Actinomycetota</taxon>
        <taxon>Actinomycetes</taxon>
        <taxon>Mycobacteriales</taxon>
        <taxon>Corynebacteriaceae</taxon>
        <taxon>Corynebacterium</taxon>
    </lineage>
</organism>
<feature type="modified residue" description="N6-(pyridoxal phosphate)lysine" evidence="8">
    <location>
        <position position="280"/>
    </location>
</feature>
<dbReference type="EC" id="2.9.1.1" evidence="8"/>
<gene>
    <name evidence="8 10" type="primary">selA</name>
    <name evidence="10" type="ORF">CYJ44_007770</name>
</gene>
<evidence type="ECO:0000256" key="7">
    <source>
        <dbReference type="ARBA" id="ARBA00044507"/>
    </source>
</evidence>
<dbReference type="InterPro" id="IPR025862">
    <property type="entry name" value="SelA_trans_N_dom"/>
</dbReference>
<dbReference type="SUPFAM" id="SSF53383">
    <property type="entry name" value="PLP-dependent transferases"/>
    <property type="match status" value="1"/>
</dbReference>
<evidence type="ECO:0000256" key="4">
    <source>
        <dbReference type="ARBA" id="ARBA00022898"/>
    </source>
</evidence>
<feature type="domain" description="L-seryl-tRNA selenium transferase N-terminal" evidence="9">
    <location>
        <begin position="5"/>
        <end position="44"/>
    </location>
</feature>
<dbReference type="NCBIfam" id="TIGR00474">
    <property type="entry name" value="selA"/>
    <property type="match status" value="1"/>
</dbReference>